<dbReference type="PANTHER" id="PTHR34863">
    <property type="entry name" value="EXPRESSED PROTEIN"/>
    <property type="match status" value="1"/>
</dbReference>
<evidence type="ECO:0000313" key="2">
    <source>
        <dbReference type="Proteomes" id="UP000070444"/>
    </source>
</evidence>
<dbReference type="PANTHER" id="PTHR34863:SF1">
    <property type="entry name" value="OTU DOMAIN-CONTAINING PROTEIN"/>
    <property type="match status" value="1"/>
</dbReference>
<organism evidence="1 2">
    <name type="scientific">Conidiobolus coronatus (strain ATCC 28846 / CBS 209.66 / NRRL 28638)</name>
    <name type="common">Delacroixia coronata</name>
    <dbReference type="NCBI Taxonomy" id="796925"/>
    <lineage>
        <taxon>Eukaryota</taxon>
        <taxon>Fungi</taxon>
        <taxon>Fungi incertae sedis</taxon>
        <taxon>Zoopagomycota</taxon>
        <taxon>Entomophthoromycotina</taxon>
        <taxon>Entomophthoromycetes</taxon>
        <taxon>Entomophthorales</taxon>
        <taxon>Ancylistaceae</taxon>
        <taxon>Conidiobolus</taxon>
    </lineage>
</organism>
<keyword evidence="2" id="KW-1185">Reference proteome</keyword>
<proteinExistence type="predicted"/>
<feature type="non-terminal residue" evidence="1">
    <location>
        <position position="1"/>
    </location>
</feature>
<dbReference type="Proteomes" id="UP000070444">
    <property type="component" value="Unassembled WGS sequence"/>
</dbReference>
<evidence type="ECO:0000313" key="1">
    <source>
        <dbReference type="EMBL" id="KXN71108.1"/>
    </source>
</evidence>
<dbReference type="AlphaFoldDB" id="A0A137P7Y0"/>
<accession>A0A137P7Y0</accession>
<gene>
    <name evidence="1" type="ORF">CONCODRAFT_70069</name>
</gene>
<protein>
    <submittedName>
        <fullName evidence="1">Uncharacterized protein</fullName>
    </submittedName>
</protein>
<dbReference type="OrthoDB" id="2564822at2759"/>
<sequence length="483" mass="55916">LKLIGPLSLIQLSSHKPACRDNIGEFANWIYIGTGTGYIRVPPHYKYLIINAIKLLGIQLSPSNNQLTLIKGNQHIMGYELGKIFQDLGIDSLRIVMYGMKSQYNWKPIDDAIKNHPQANLNFWDIGRNYHHKDIILAKTNISNTFPMLNYIGQKHGWVSKSIDKINFKIYPRLTHILKSEKQMQSWNLPKIRTTLSKKQGQLNSLYDTLLLKSNDPINWGYGGLRIEARINALTLAQAKDIVSKKSYLDNISTILNSAAANNLWTINSNENKVTNQQTQRIIDVFNAFGWCPTDKLFKPTNNLLQQWWGFEVVRDIYTLEQPNIFTKEELKDKFKTALNNNILKFCWENGCNADSFCCVSRPNRLRIKCNGTNTHYCEHESIDRWINDNYQVYEQDVFNGLIIRELPYINGDLNDKDIAIDIVNWASGTNKKTGNKYYTWRIKETKNKSTMYPSIEEAANALIMKPNWREIPILKKQFRNSN</sequence>
<dbReference type="EMBL" id="KQ964483">
    <property type="protein sequence ID" value="KXN71108.1"/>
    <property type="molecule type" value="Genomic_DNA"/>
</dbReference>
<reference evidence="1 2" key="1">
    <citation type="journal article" date="2015" name="Genome Biol. Evol.">
        <title>Phylogenomic analyses indicate that early fungi evolved digesting cell walls of algal ancestors of land plants.</title>
        <authorList>
            <person name="Chang Y."/>
            <person name="Wang S."/>
            <person name="Sekimoto S."/>
            <person name="Aerts A.L."/>
            <person name="Choi C."/>
            <person name="Clum A."/>
            <person name="LaButti K.M."/>
            <person name="Lindquist E.A."/>
            <person name="Yee Ngan C."/>
            <person name="Ohm R.A."/>
            <person name="Salamov A.A."/>
            <person name="Grigoriev I.V."/>
            <person name="Spatafora J.W."/>
            <person name="Berbee M.L."/>
        </authorList>
    </citation>
    <scope>NUCLEOTIDE SEQUENCE [LARGE SCALE GENOMIC DNA]</scope>
    <source>
        <strain evidence="1 2">NRRL 28638</strain>
    </source>
</reference>
<name>A0A137P7Y0_CONC2</name>